<protein>
    <submittedName>
        <fullName evidence="1">Uncharacterized protein</fullName>
    </submittedName>
</protein>
<name>A0A128A0Y9_9ARCH</name>
<proteinExistence type="predicted"/>
<dbReference type="AlphaFoldDB" id="A0A128A0Y9"/>
<evidence type="ECO:0000313" key="1">
    <source>
        <dbReference type="EMBL" id="CUR51015.1"/>
    </source>
</evidence>
<dbReference type="KEGG" id="ndv:NDEV_0250"/>
<dbReference type="Proteomes" id="UP000196239">
    <property type="component" value="Chromosome 1"/>
</dbReference>
<accession>A0A128A0Y9</accession>
<sequence length="253" mass="27516">MYTNKRYGLTLLTILIFGSAVIGLPYTIPIVHATSNTNLFVSAEHVQHNNHFSDSRVIKVVVSDPDIHKLNQQYGEPLVTVNGKRLRMMQATDGNWYAYFADRNQAIASDKTSSVGIRGVNFGTFCGTSGDTFAANLKTGLSFAETMGYTVATKVTGSLEGSTVSNPITNSCLATGGITGVFLEDVIRHYKTINTNPNGFGLGLNMTAIGKVWPIIQLYDFSTIPSTVTVDYQKAGGDQVVHFTFDDINKIKK</sequence>
<evidence type="ECO:0000313" key="2">
    <source>
        <dbReference type="Proteomes" id="UP000196239"/>
    </source>
</evidence>
<dbReference type="EMBL" id="LN890280">
    <property type="protein sequence ID" value="CUR51015.1"/>
    <property type="molecule type" value="Genomic_DNA"/>
</dbReference>
<organism evidence="1 2">
    <name type="scientific">Nitrosotalea devaniterrae</name>
    <dbReference type="NCBI Taxonomy" id="1078905"/>
    <lineage>
        <taxon>Archaea</taxon>
        <taxon>Nitrososphaerota</taxon>
        <taxon>Nitrososphaeria</taxon>
        <taxon>Nitrosotaleales</taxon>
        <taxon>Nitrosotaleaceae</taxon>
        <taxon>Nitrosotalea</taxon>
    </lineage>
</organism>
<keyword evidence="2" id="KW-1185">Reference proteome</keyword>
<gene>
    <name evidence="1" type="ORF">NDEV_0250</name>
</gene>
<reference evidence="2" key="1">
    <citation type="submission" date="2015-10" db="EMBL/GenBank/DDBJ databases">
        <authorList>
            <person name="Lehtovirta-Morley L.E."/>
            <person name="Vieille C."/>
        </authorList>
    </citation>
    <scope>NUCLEOTIDE SEQUENCE [LARGE SCALE GENOMIC DNA]</scope>
</reference>